<organism evidence="1 2">
    <name type="scientific">Paramagnetospirillum kuznetsovii</name>
    <dbReference type="NCBI Taxonomy" id="2053833"/>
    <lineage>
        <taxon>Bacteria</taxon>
        <taxon>Pseudomonadati</taxon>
        <taxon>Pseudomonadota</taxon>
        <taxon>Alphaproteobacteria</taxon>
        <taxon>Rhodospirillales</taxon>
        <taxon>Magnetospirillaceae</taxon>
        <taxon>Paramagnetospirillum</taxon>
    </lineage>
</organism>
<keyword evidence="2" id="KW-1185">Reference proteome</keyword>
<reference evidence="1 2" key="1">
    <citation type="submission" date="2017-11" db="EMBL/GenBank/DDBJ databases">
        <title>Draft genome sequence of magnetotactic bacterium Magnetospirillum kuznetsovii LBB-42.</title>
        <authorList>
            <person name="Grouzdev D.S."/>
            <person name="Rysina M.S."/>
            <person name="Baslerov R.V."/>
            <person name="Koziaeva V."/>
        </authorList>
    </citation>
    <scope>NUCLEOTIDE SEQUENCE [LARGE SCALE GENOMIC DNA]</scope>
    <source>
        <strain evidence="1 2">LBB-42</strain>
    </source>
</reference>
<dbReference type="Proteomes" id="UP000251075">
    <property type="component" value="Unassembled WGS sequence"/>
</dbReference>
<dbReference type="RefSeq" id="WP_112146355.1">
    <property type="nucleotide sequence ID" value="NZ_PGTO01000014.1"/>
</dbReference>
<comment type="caution">
    <text evidence="1">The sequence shown here is derived from an EMBL/GenBank/DDBJ whole genome shotgun (WGS) entry which is preliminary data.</text>
</comment>
<dbReference type="EMBL" id="PGTO01000014">
    <property type="protein sequence ID" value="RAU21004.1"/>
    <property type="molecule type" value="Genomic_DNA"/>
</dbReference>
<dbReference type="NCBIfam" id="TIGR04256">
    <property type="entry name" value="GxxExxY"/>
    <property type="match status" value="1"/>
</dbReference>
<protein>
    <submittedName>
        <fullName evidence="1">GxxExxY protein</fullName>
    </submittedName>
</protein>
<dbReference type="Pfam" id="PF13366">
    <property type="entry name" value="PDDEXK_3"/>
    <property type="match status" value="1"/>
</dbReference>
<evidence type="ECO:0000313" key="2">
    <source>
        <dbReference type="Proteomes" id="UP000251075"/>
    </source>
</evidence>
<proteinExistence type="predicted"/>
<gene>
    <name evidence="1" type="ORF">CU669_15580</name>
</gene>
<sequence>MEGSKEFDALSRRVIGLAIEVHKVLGPGLLESAYEQCLAHELELNEIPFRRQVPVPVVYKGMKLDCAYRLDLVVADTLVLEIKAVEKLLPVHSAQLLTYLKLTRISAGLLLNFNSEVLRDGMKRVVL</sequence>
<accession>A0A364NV92</accession>
<dbReference type="InterPro" id="IPR026350">
    <property type="entry name" value="GxxExxY"/>
</dbReference>
<name>A0A364NV92_9PROT</name>
<dbReference type="OrthoDB" id="7172915at2"/>
<dbReference type="AlphaFoldDB" id="A0A364NV92"/>
<evidence type="ECO:0000313" key="1">
    <source>
        <dbReference type="EMBL" id="RAU21004.1"/>
    </source>
</evidence>